<accession>A0A4Q7AIY4</accession>
<evidence type="ECO:0000256" key="1">
    <source>
        <dbReference type="SAM" id="Coils"/>
    </source>
</evidence>
<reference evidence="3 4" key="1">
    <citation type="submission" date="2019-02" db="EMBL/GenBank/DDBJ databases">
        <title>The Batch Genome Submission of Acinetobacter spp. strains.</title>
        <authorList>
            <person name="Qin J."/>
            <person name="Hu Y."/>
            <person name="Ye H."/>
            <person name="Wei L."/>
            <person name="Feng Y."/>
            <person name="Zong Z."/>
        </authorList>
    </citation>
    <scope>NUCLEOTIDE SEQUENCE [LARGE SCALE GENOMIC DNA]</scope>
    <source>
        <strain evidence="3 4">WCHAW060049</strain>
    </source>
</reference>
<feature type="domain" description="EAL" evidence="2">
    <location>
        <begin position="501"/>
        <end position="751"/>
    </location>
</feature>
<evidence type="ECO:0000313" key="3">
    <source>
        <dbReference type="EMBL" id="RZG46099.1"/>
    </source>
</evidence>
<organism evidence="3 4">
    <name type="scientific">Acinetobacter wuhouensis</name>
    <dbReference type="NCBI Taxonomy" id="1879050"/>
    <lineage>
        <taxon>Bacteria</taxon>
        <taxon>Pseudomonadati</taxon>
        <taxon>Pseudomonadota</taxon>
        <taxon>Gammaproteobacteria</taxon>
        <taxon>Moraxellales</taxon>
        <taxon>Moraxellaceae</taxon>
        <taxon>Acinetobacter</taxon>
    </lineage>
</organism>
<dbReference type="InterPro" id="IPR035965">
    <property type="entry name" value="PAS-like_dom_sf"/>
</dbReference>
<keyword evidence="1" id="KW-0175">Coiled coil</keyword>
<comment type="caution">
    <text evidence="3">The sequence shown here is derived from an EMBL/GenBank/DDBJ whole genome shotgun (WGS) entry which is preliminary data.</text>
</comment>
<dbReference type="EMBL" id="SGSQ01000014">
    <property type="protein sequence ID" value="RZG46099.1"/>
    <property type="molecule type" value="Genomic_DNA"/>
</dbReference>
<dbReference type="PANTHER" id="PTHR33121">
    <property type="entry name" value="CYCLIC DI-GMP PHOSPHODIESTERASE PDEF"/>
    <property type="match status" value="1"/>
</dbReference>
<proteinExistence type="predicted"/>
<dbReference type="Pfam" id="PF00563">
    <property type="entry name" value="EAL"/>
    <property type="match status" value="1"/>
</dbReference>
<dbReference type="SMART" id="SM00052">
    <property type="entry name" value="EAL"/>
    <property type="match status" value="1"/>
</dbReference>
<sequence length="751" mass="86121">MGSLEVRNLLLSKKLKLSETRLLIIDDNQIRYNEIIELFQSKNHQVQALLLDELKSFEKQLNTTWDLIIFGRAYDIKIEQAITLIQASSEVDIPVLFLKPEDYQPEQYLSYIQKGIYDVVNLEYTERFYVSLIRALSYSRTQQTKNHLLNDLENAKNQAQALVEEQHKAVAIIQEGIHTEANAEYLKLFGLSDESELIGLPLLDILKPKNLNDFKQRFRKITQGQFEFARFEIDTLNENAKTENPLKIEFLPTNENDSIQIAIETNTVAQKSTTQSSDLPKKGLSSIASSFQHIHYSLINQPAKSNALVIFSFASCPDQVLNANWQTAFEYLKGFKNFIKEQTNTTVHQIDMMIYAVVLQAESDAILESRIQGLQALEKPQLLELNGTTYPLNIKIGYANIQQDTFIEANFEALLAQAYDQRLNKTNSVLDQQLSATLQETKIELAVVEPKLSIEPQSEQVQPISYETSSFELEPKAHVQIADAPIESNEKPTQASPIFKTSPVLEKISQSLEKGEVKLKYQQLYDKEDSNLNTYEVSSGFIFENQWKKVSNLVELDDDIELSIKLDRWILVEACKQLHNFITQYPEAKLIVNLNRHVLFHDKQFPELISKLLTIVGSRQSHPLILQFDEEDIAKSVIESQKQIQILRNHGAEISIRRFGASISSESILKQIDVNLLTLDESFTEKLNTDKGMTEFQHTLERFHAIKPVEMLLKNLNDMGSFANAWNVDVRFLQGEYFQKKLDHLTDVQDQ</sequence>
<evidence type="ECO:0000259" key="2">
    <source>
        <dbReference type="PROSITE" id="PS50883"/>
    </source>
</evidence>
<dbReference type="RefSeq" id="WP_130132115.1">
    <property type="nucleotide sequence ID" value="NZ_SGSQ01000014.1"/>
</dbReference>
<dbReference type="PANTHER" id="PTHR33121:SF82">
    <property type="entry name" value="SIGNAL TRANSDUCTION PROTEIN CONTAINING A EAL DOMAIN"/>
    <property type="match status" value="1"/>
</dbReference>
<protein>
    <submittedName>
        <fullName evidence="3">EAL domain-containing protein</fullName>
    </submittedName>
</protein>
<dbReference type="Gene3D" id="3.30.450.20">
    <property type="entry name" value="PAS domain"/>
    <property type="match status" value="1"/>
</dbReference>
<name>A0A4Q7AIY4_9GAMM</name>
<dbReference type="Proteomes" id="UP000293863">
    <property type="component" value="Unassembled WGS sequence"/>
</dbReference>
<dbReference type="InterPro" id="IPR001633">
    <property type="entry name" value="EAL_dom"/>
</dbReference>
<keyword evidence="4" id="KW-1185">Reference proteome</keyword>
<dbReference type="Gene3D" id="3.20.20.450">
    <property type="entry name" value="EAL domain"/>
    <property type="match status" value="1"/>
</dbReference>
<dbReference type="PROSITE" id="PS50883">
    <property type="entry name" value="EAL"/>
    <property type="match status" value="1"/>
</dbReference>
<feature type="coiled-coil region" evidence="1">
    <location>
        <begin position="138"/>
        <end position="169"/>
    </location>
</feature>
<dbReference type="GO" id="GO:0071111">
    <property type="term" value="F:cyclic-guanylate-specific phosphodiesterase activity"/>
    <property type="evidence" value="ECO:0007669"/>
    <property type="project" value="InterPro"/>
</dbReference>
<dbReference type="SUPFAM" id="SSF141868">
    <property type="entry name" value="EAL domain-like"/>
    <property type="match status" value="1"/>
</dbReference>
<dbReference type="InterPro" id="IPR050706">
    <property type="entry name" value="Cyclic-di-GMP_PDE-like"/>
</dbReference>
<dbReference type="AlphaFoldDB" id="A0A4Q7AIY4"/>
<dbReference type="InterPro" id="IPR035919">
    <property type="entry name" value="EAL_sf"/>
</dbReference>
<evidence type="ECO:0000313" key="4">
    <source>
        <dbReference type="Proteomes" id="UP000293863"/>
    </source>
</evidence>
<gene>
    <name evidence="3" type="ORF">EXU28_10010</name>
</gene>
<dbReference type="SUPFAM" id="SSF55785">
    <property type="entry name" value="PYP-like sensor domain (PAS domain)"/>
    <property type="match status" value="1"/>
</dbReference>